<evidence type="ECO:0000256" key="7">
    <source>
        <dbReference type="ARBA" id="ARBA00022692"/>
    </source>
</evidence>
<evidence type="ECO:0000256" key="3">
    <source>
        <dbReference type="ARBA" id="ARBA00004749"/>
    </source>
</evidence>
<feature type="region of interest" description="Disordered" evidence="16">
    <location>
        <begin position="33"/>
        <end position="60"/>
    </location>
</feature>
<dbReference type="GO" id="GO:0008289">
    <property type="term" value="F:lipid binding"/>
    <property type="evidence" value="ECO:0007669"/>
    <property type="project" value="UniProtKB-KW"/>
</dbReference>
<dbReference type="Pfam" id="PF13517">
    <property type="entry name" value="FG-GAP_3"/>
    <property type="match status" value="1"/>
</dbReference>
<evidence type="ECO:0000259" key="19">
    <source>
        <dbReference type="Pfam" id="PF21392"/>
    </source>
</evidence>
<dbReference type="Proteomes" id="UP001159428">
    <property type="component" value="Unassembled WGS sequence"/>
</dbReference>
<keyword evidence="12" id="KW-0496">Mitochondrion</keyword>
<evidence type="ECO:0000256" key="1">
    <source>
        <dbReference type="ARBA" id="ARBA00004173"/>
    </source>
</evidence>
<evidence type="ECO:0000256" key="17">
    <source>
        <dbReference type="SAM" id="Phobius"/>
    </source>
</evidence>
<dbReference type="PANTHER" id="PTHR13412">
    <property type="entry name" value="T-CELL IMMUNOMODULATORY PROTEIN HOMOLOG"/>
    <property type="match status" value="1"/>
</dbReference>
<evidence type="ECO:0000256" key="4">
    <source>
        <dbReference type="ARBA" id="ARBA00006496"/>
    </source>
</evidence>
<comment type="pathway">
    <text evidence="3">Cofactor biosynthesis; ubiquinone biosynthesis.</text>
</comment>
<dbReference type="InterPro" id="IPR057089">
    <property type="entry name" value="C2_TIP"/>
</dbReference>
<evidence type="ECO:0000256" key="12">
    <source>
        <dbReference type="ARBA" id="ARBA00023128"/>
    </source>
</evidence>
<dbReference type="InterPro" id="IPR013517">
    <property type="entry name" value="FG-GAP"/>
</dbReference>
<feature type="compositionally biased region" description="Basic and acidic residues" evidence="16">
    <location>
        <begin position="37"/>
        <end position="51"/>
    </location>
</feature>
<feature type="domain" description="Ubiquinone biosynthesis protein COQ9 HTH" evidence="19">
    <location>
        <begin position="81"/>
        <end position="110"/>
    </location>
</feature>
<dbReference type="Pfam" id="PF23122">
    <property type="entry name" value="C2_ITFG1"/>
    <property type="match status" value="1"/>
</dbReference>
<evidence type="ECO:0000259" key="18">
    <source>
        <dbReference type="Pfam" id="PF08511"/>
    </source>
</evidence>
<feature type="domain" description="COQ9 C-terminal" evidence="18">
    <location>
        <begin position="202"/>
        <end position="269"/>
    </location>
</feature>
<dbReference type="GO" id="GO:0005739">
    <property type="term" value="C:mitochondrion"/>
    <property type="evidence" value="ECO:0007669"/>
    <property type="project" value="UniProtKB-SubCell"/>
</dbReference>
<keyword evidence="8" id="KW-0732">Signal</keyword>
<feature type="transmembrane region" description="Helical" evidence="17">
    <location>
        <begin position="860"/>
        <end position="884"/>
    </location>
</feature>
<evidence type="ECO:0000256" key="9">
    <source>
        <dbReference type="ARBA" id="ARBA00022946"/>
    </source>
</evidence>
<dbReference type="Pfam" id="PF21392">
    <property type="entry name" value="COQ9_N"/>
    <property type="match status" value="1"/>
</dbReference>
<dbReference type="InterPro" id="IPR048674">
    <property type="entry name" value="COQ9_HTH"/>
</dbReference>
<protein>
    <recommendedName>
        <fullName evidence="23">Ubiquinone biosynthesis protein</fullName>
    </recommendedName>
</protein>
<comment type="subcellular location">
    <subcellularLocation>
        <location evidence="2">Membrane</location>
        <topology evidence="2">Single-pass type I membrane protein</topology>
    </subcellularLocation>
    <subcellularLocation>
        <location evidence="1">Mitochondrion</location>
    </subcellularLocation>
</comment>
<comment type="caution">
    <text evidence="21">The sequence shown here is derived from an EMBL/GenBank/DDBJ whole genome shotgun (WGS) entry which is preliminary data.</text>
</comment>
<dbReference type="SUPFAM" id="SSF69318">
    <property type="entry name" value="Integrin alpha N-terminal domain"/>
    <property type="match status" value="1"/>
</dbReference>
<keyword evidence="14" id="KW-0325">Glycoprotein</keyword>
<evidence type="ECO:0000256" key="2">
    <source>
        <dbReference type="ARBA" id="ARBA00004479"/>
    </source>
</evidence>
<dbReference type="PANTHER" id="PTHR13412:SF0">
    <property type="entry name" value="T-CELL IMMUNOMODULATORY PROTEIN"/>
    <property type="match status" value="1"/>
</dbReference>
<reference evidence="21 22" key="1">
    <citation type="submission" date="2022-05" db="EMBL/GenBank/DDBJ databases">
        <authorList>
            <consortium name="Genoscope - CEA"/>
            <person name="William W."/>
        </authorList>
    </citation>
    <scope>NUCLEOTIDE SEQUENCE [LARGE SCALE GENOMIC DNA]</scope>
</reference>
<dbReference type="Gene3D" id="1.10.357.10">
    <property type="entry name" value="Tetracycline Repressor, domain 2"/>
    <property type="match status" value="1"/>
</dbReference>
<dbReference type="NCBIfam" id="TIGR02396">
    <property type="entry name" value="diverge_rpsU"/>
    <property type="match status" value="1"/>
</dbReference>
<name>A0AAU9W0U8_9CNID</name>
<evidence type="ECO:0000259" key="20">
    <source>
        <dbReference type="Pfam" id="PF23122"/>
    </source>
</evidence>
<proteinExistence type="inferred from homology"/>
<evidence type="ECO:0000256" key="10">
    <source>
        <dbReference type="ARBA" id="ARBA00022989"/>
    </source>
</evidence>
<feature type="domain" description="T-cell immunomodulatory protein TIP C2" evidence="20">
    <location>
        <begin position="754"/>
        <end position="854"/>
    </location>
</feature>
<comment type="similarity">
    <text evidence="5">Belongs to the COQ9 family.</text>
</comment>
<evidence type="ECO:0000256" key="6">
    <source>
        <dbReference type="ARBA" id="ARBA00022688"/>
    </source>
</evidence>
<keyword evidence="6" id="KW-0831">Ubiquinone biosynthesis</keyword>
<dbReference type="GO" id="GO:0006744">
    <property type="term" value="P:ubiquinone biosynthetic process"/>
    <property type="evidence" value="ECO:0007669"/>
    <property type="project" value="UniProtKB-KW"/>
</dbReference>
<evidence type="ECO:0000256" key="8">
    <source>
        <dbReference type="ARBA" id="ARBA00022729"/>
    </source>
</evidence>
<keyword evidence="7 17" id="KW-0812">Transmembrane</keyword>
<keyword evidence="22" id="KW-1185">Reference proteome</keyword>
<dbReference type="FunFam" id="1.10.357.10:FF:000004">
    <property type="entry name" value="Ubiquinone biosynthesis protein COQ9, mitochondrial"/>
    <property type="match status" value="1"/>
</dbReference>
<evidence type="ECO:0000256" key="5">
    <source>
        <dbReference type="ARBA" id="ARBA00010766"/>
    </source>
</evidence>
<accession>A0AAU9W0U8</accession>
<keyword evidence="10 17" id="KW-1133">Transmembrane helix</keyword>
<evidence type="ECO:0000313" key="21">
    <source>
        <dbReference type="EMBL" id="CAH3042844.1"/>
    </source>
</evidence>
<dbReference type="InterPro" id="IPR012762">
    <property type="entry name" value="Ubiq_biosynth_COQ9"/>
</dbReference>
<evidence type="ECO:0000256" key="16">
    <source>
        <dbReference type="SAM" id="MobiDB-lite"/>
    </source>
</evidence>
<comment type="similarity">
    <text evidence="4">Belongs to the TIP family.</text>
</comment>
<evidence type="ECO:0000256" key="11">
    <source>
        <dbReference type="ARBA" id="ARBA00023121"/>
    </source>
</evidence>
<comment type="function">
    <text evidence="15">Membrane-associated protein that warps the membrane surface to access and bind aromatic isoprenes with high specificity, including ubiquinone (CoQ) isoprene intermediates and presents them directly to COQ7, therefore facilitating the COQ7-mediated hydroxylase step. Participates in the biosynthesis of coenzyme Q, also named ubiquinone, an essential lipid-soluble electron transporter for aerobic cellular respiration.</text>
</comment>
<organism evidence="21 22">
    <name type="scientific">Pocillopora meandrina</name>
    <dbReference type="NCBI Taxonomy" id="46732"/>
    <lineage>
        <taxon>Eukaryota</taxon>
        <taxon>Metazoa</taxon>
        <taxon>Cnidaria</taxon>
        <taxon>Anthozoa</taxon>
        <taxon>Hexacorallia</taxon>
        <taxon>Scleractinia</taxon>
        <taxon>Astrocoeniina</taxon>
        <taxon>Pocilloporidae</taxon>
        <taxon>Pocillopora</taxon>
    </lineage>
</organism>
<dbReference type="EMBL" id="CALNXJ010000006">
    <property type="protein sequence ID" value="CAH3042844.1"/>
    <property type="molecule type" value="Genomic_DNA"/>
</dbReference>
<dbReference type="InterPro" id="IPR024881">
    <property type="entry name" value="Tip"/>
</dbReference>
<dbReference type="Gene3D" id="2.130.10.130">
    <property type="entry name" value="Integrin alpha, N-terminal"/>
    <property type="match status" value="1"/>
</dbReference>
<dbReference type="Pfam" id="PF08511">
    <property type="entry name" value="COQ9"/>
    <property type="match status" value="1"/>
</dbReference>
<evidence type="ECO:0000256" key="13">
    <source>
        <dbReference type="ARBA" id="ARBA00023136"/>
    </source>
</evidence>
<evidence type="ECO:0000313" key="22">
    <source>
        <dbReference type="Proteomes" id="UP001159428"/>
    </source>
</evidence>
<sequence>MAASSAIRMVLQKQVGLIRRGLFGIPSRWLQKSSHNLSEEKQNSADSRNEAFDSASTESANKKYFGDDDGAAFIDADEDQETDVREHILNAALEHVHELGWSSEAIEAGASAVGLSAMAEGMFPRGAGDLVLHFTEDCNVRLADHLVSQSKSAGKEETSGVPLRKSSQMIIRDAVEVRLRMLIPFIDQWPQAMGLMLLPQNAPDALKNVAYLVDEVWYHAGDTSTDVNWYTKRGVLAGLYGATELYMVTDRSSDFEDTWGFLDRRMSDIGLLIGAKETLEKAGSDAAELLSAAFTTGSSSNLETGVISSSFIDVTERVGISAINGYLAAFGDFNGDKQTDLFLVTGEGNNLLEIFLWSGSEQKFRKGRVSISLQSKIVNVSPIDFDGDGCLDVLIAAEPQHNSKTEKNVTVYVYWGNSQTLDGSDFILVMKDQPLVMDANGDLLPDLFGSEIVKNSPLRSYWISQGSKRRFEVQRQTNLRKSSVLAPVRIPHSNAFLDLNGDFTADLFVINEQNQGEVWINRKGVLVHPSNDSEEVIKLPKMVKDKLIKVFGQSTFVDIDGDGNIDQLLPVCTTDYCEESHLCVYSSNKWQTMLSNDGRPVTWQFIAPTNQTSSLFPLMTIRTGDYNMDGFYDALIVLNVKETGETKFKRIAALLENIPCESTHTSCFGERTFDVHWKELPTLEGAVVATFFDLYENGKIGVMGVTESLKNGDPQSVEYHVHALRNDLYSDACFLKVIVVGGRTLTSCENENLPYGVSLTGPYMRYTTTSTDGKIKYGNAAQLSQSAYFALQCPYTVFGLGRTPNFVDELAVGIPRSKGSSERKRVWSSIIPNSQVIVVPYPPDSLSSWTAKLFVTPSKLVLLTGVSLLGICVFIGLVILLLHLKEKREDQREKRQDAHKFHFDAM</sequence>
<dbReference type="InterPro" id="IPR028994">
    <property type="entry name" value="Integrin_alpha_N"/>
</dbReference>
<evidence type="ECO:0008006" key="23">
    <source>
        <dbReference type="Google" id="ProtNLM"/>
    </source>
</evidence>
<evidence type="ECO:0000256" key="15">
    <source>
        <dbReference type="ARBA" id="ARBA00058104"/>
    </source>
</evidence>
<keyword evidence="11" id="KW-0446">Lipid-binding</keyword>
<dbReference type="GO" id="GO:0005886">
    <property type="term" value="C:plasma membrane"/>
    <property type="evidence" value="ECO:0007669"/>
    <property type="project" value="TreeGrafter"/>
</dbReference>
<dbReference type="InterPro" id="IPR013718">
    <property type="entry name" value="COQ9_C"/>
</dbReference>
<evidence type="ECO:0000256" key="14">
    <source>
        <dbReference type="ARBA" id="ARBA00023180"/>
    </source>
</evidence>
<gene>
    <name evidence="21" type="ORF">PMEA_00029048</name>
</gene>
<dbReference type="AlphaFoldDB" id="A0AAU9W0U8"/>
<keyword evidence="13 17" id="KW-0472">Membrane</keyword>
<keyword evidence="9" id="KW-0809">Transit peptide</keyword>